<organism evidence="2 3">
    <name type="scientific">Colletotrichum chrysophilum</name>
    <dbReference type="NCBI Taxonomy" id="1836956"/>
    <lineage>
        <taxon>Eukaryota</taxon>
        <taxon>Fungi</taxon>
        <taxon>Dikarya</taxon>
        <taxon>Ascomycota</taxon>
        <taxon>Pezizomycotina</taxon>
        <taxon>Sordariomycetes</taxon>
        <taxon>Hypocreomycetidae</taxon>
        <taxon>Glomerellales</taxon>
        <taxon>Glomerellaceae</taxon>
        <taxon>Colletotrichum</taxon>
        <taxon>Colletotrichum gloeosporioides species complex</taxon>
    </lineage>
</organism>
<comment type="caution">
    <text evidence="2">The sequence shown here is derived from an EMBL/GenBank/DDBJ whole genome shotgun (WGS) entry which is preliminary data.</text>
</comment>
<evidence type="ECO:0000313" key="2">
    <source>
        <dbReference type="EMBL" id="KAK1852440.1"/>
    </source>
</evidence>
<name>A0AAD9AS57_9PEZI</name>
<dbReference type="Proteomes" id="UP001243330">
    <property type="component" value="Unassembled WGS sequence"/>
</dbReference>
<feature type="region of interest" description="Disordered" evidence="1">
    <location>
        <begin position="1"/>
        <end position="32"/>
    </location>
</feature>
<dbReference type="AlphaFoldDB" id="A0AAD9AS57"/>
<dbReference type="EMBL" id="JAQOWY010000074">
    <property type="protein sequence ID" value="KAK1852440.1"/>
    <property type="molecule type" value="Genomic_DNA"/>
</dbReference>
<protein>
    <submittedName>
        <fullName evidence="2">Uncharacterized protein</fullName>
    </submittedName>
</protein>
<reference evidence="2" key="1">
    <citation type="submission" date="2023-01" db="EMBL/GenBank/DDBJ databases">
        <title>Colletotrichum chrysophilum M932 genome sequence.</title>
        <authorList>
            <person name="Baroncelli R."/>
        </authorList>
    </citation>
    <scope>NUCLEOTIDE SEQUENCE</scope>
    <source>
        <strain evidence="2">M932</strain>
    </source>
</reference>
<evidence type="ECO:0000313" key="3">
    <source>
        <dbReference type="Proteomes" id="UP001243330"/>
    </source>
</evidence>
<gene>
    <name evidence="2" type="ORF">CCHR01_04885</name>
</gene>
<evidence type="ECO:0000256" key="1">
    <source>
        <dbReference type="SAM" id="MobiDB-lite"/>
    </source>
</evidence>
<sequence>MSPATCGLDASRSGLRSQLAPHPVDERSCPAGPPIWSLALTRNLP</sequence>
<proteinExistence type="predicted"/>
<accession>A0AAD9AS57</accession>
<keyword evidence="3" id="KW-1185">Reference proteome</keyword>